<accession>A0ABU6WKB0</accession>
<feature type="compositionally biased region" description="Basic residues" evidence="1">
    <location>
        <begin position="102"/>
        <end position="114"/>
    </location>
</feature>
<feature type="region of interest" description="Disordered" evidence="1">
    <location>
        <begin position="95"/>
        <end position="114"/>
    </location>
</feature>
<comment type="caution">
    <text evidence="2">The sequence shown here is derived from an EMBL/GenBank/DDBJ whole genome shotgun (WGS) entry which is preliminary data.</text>
</comment>
<keyword evidence="3" id="KW-1185">Reference proteome</keyword>
<evidence type="ECO:0000256" key="1">
    <source>
        <dbReference type="SAM" id="MobiDB-lite"/>
    </source>
</evidence>
<proteinExistence type="predicted"/>
<protein>
    <submittedName>
        <fullName evidence="2">Uncharacterized protein</fullName>
    </submittedName>
</protein>
<dbReference type="Proteomes" id="UP001341840">
    <property type="component" value="Unassembled WGS sequence"/>
</dbReference>
<name>A0ABU6WKB0_9FABA</name>
<dbReference type="EMBL" id="JASCZI010181890">
    <property type="protein sequence ID" value="MED6186272.1"/>
    <property type="molecule type" value="Genomic_DNA"/>
</dbReference>
<reference evidence="2 3" key="1">
    <citation type="journal article" date="2023" name="Plants (Basel)">
        <title>Bridging the Gap: Combining Genomics and Transcriptomics Approaches to Understand Stylosanthes scabra, an Orphan Legume from the Brazilian Caatinga.</title>
        <authorList>
            <person name="Ferreira-Neto J.R.C."/>
            <person name="da Silva M.D."/>
            <person name="Binneck E."/>
            <person name="de Melo N.F."/>
            <person name="da Silva R.H."/>
            <person name="de Melo A.L.T.M."/>
            <person name="Pandolfi V."/>
            <person name="Bustamante F.O."/>
            <person name="Brasileiro-Vidal A.C."/>
            <person name="Benko-Iseppon A.M."/>
        </authorList>
    </citation>
    <scope>NUCLEOTIDE SEQUENCE [LARGE SCALE GENOMIC DNA]</scope>
    <source>
        <tissue evidence="2">Leaves</tissue>
    </source>
</reference>
<evidence type="ECO:0000313" key="3">
    <source>
        <dbReference type="Proteomes" id="UP001341840"/>
    </source>
</evidence>
<organism evidence="2 3">
    <name type="scientific">Stylosanthes scabra</name>
    <dbReference type="NCBI Taxonomy" id="79078"/>
    <lineage>
        <taxon>Eukaryota</taxon>
        <taxon>Viridiplantae</taxon>
        <taxon>Streptophyta</taxon>
        <taxon>Embryophyta</taxon>
        <taxon>Tracheophyta</taxon>
        <taxon>Spermatophyta</taxon>
        <taxon>Magnoliopsida</taxon>
        <taxon>eudicotyledons</taxon>
        <taxon>Gunneridae</taxon>
        <taxon>Pentapetalae</taxon>
        <taxon>rosids</taxon>
        <taxon>fabids</taxon>
        <taxon>Fabales</taxon>
        <taxon>Fabaceae</taxon>
        <taxon>Papilionoideae</taxon>
        <taxon>50 kb inversion clade</taxon>
        <taxon>dalbergioids sensu lato</taxon>
        <taxon>Dalbergieae</taxon>
        <taxon>Pterocarpus clade</taxon>
        <taxon>Stylosanthes</taxon>
    </lineage>
</organism>
<evidence type="ECO:0000313" key="2">
    <source>
        <dbReference type="EMBL" id="MED6186272.1"/>
    </source>
</evidence>
<sequence length="114" mass="13279">MEEFPRRLILCRWCKDAKYHDRAAQEAVGDPERGFRMRHGSFWSACMSICFMAAQDVQHYGKAWRDVGKMARELEELCSSVQNWQSRRNRDLDCDIRDPKTVRSKGAPKARGKG</sequence>
<gene>
    <name evidence="2" type="ORF">PIB30_065224</name>
</gene>